<feature type="compositionally biased region" description="Basic and acidic residues" evidence="1">
    <location>
        <begin position="95"/>
        <end position="109"/>
    </location>
</feature>
<feature type="transmembrane region" description="Helical" evidence="2">
    <location>
        <begin position="49"/>
        <end position="66"/>
    </location>
</feature>
<dbReference type="EMBL" id="PNQX01000001">
    <property type="protein sequence ID" value="PMQ20997.1"/>
    <property type="molecule type" value="Genomic_DNA"/>
</dbReference>
<gene>
    <name evidence="3" type="ORF">CIK84_05280</name>
</gene>
<dbReference type="InterPro" id="IPR021449">
    <property type="entry name" value="DUF3099"/>
</dbReference>
<evidence type="ECO:0000256" key="2">
    <source>
        <dbReference type="SAM" id="Phobius"/>
    </source>
</evidence>
<keyword evidence="2" id="KW-0472">Membrane</keyword>
<feature type="compositionally biased region" description="Polar residues" evidence="1">
    <location>
        <begin position="142"/>
        <end position="151"/>
    </location>
</feature>
<keyword evidence="2" id="KW-0812">Transmembrane</keyword>
<comment type="caution">
    <text evidence="3">The sequence shown here is derived from an EMBL/GenBank/DDBJ whole genome shotgun (WGS) entry which is preliminary data.</text>
</comment>
<reference evidence="3 4" key="1">
    <citation type="journal article" date="2017" name="Elife">
        <title>Extensive horizontal gene transfer in cheese-associated bacteria.</title>
        <authorList>
            <person name="Bonham K.S."/>
            <person name="Wolfe B.E."/>
            <person name="Dutton R.J."/>
        </authorList>
    </citation>
    <scope>NUCLEOTIDE SEQUENCE [LARGE SCALE GENOMIC DNA]</scope>
    <source>
        <strain evidence="3 4">JB182</strain>
    </source>
</reference>
<sequence>MGADPTVQSEVFYMSSQPTNHGSNRPEVHRITEARQSHTSERDIRVRKYTISMTVRLICFILAFFVDGWLRWVFLAGAIVLPYIAVVIANGGADLTKREPPAEFYKTPDARPIAAPEQTAPQEAQDPEVIDGNFIDDDASGPPTTSAPKED</sequence>
<dbReference type="Proteomes" id="UP000235739">
    <property type="component" value="Unassembled WGS sequence"/>
</dbReference>
<feature type="compositionally biased region" description="Low complexity" evidence="1">
    <location>
        <begin position="114"/>
        <end position="124"/>
    </location>
</feature>
<dbReference type="Pfam" id="PF11298">
    <property type="entry name" value="DUF3099"/>
    <property type="match status" value="1"/>
</dbReference>
<proteinExistence type="predicted"/>
<feature type="transmembrane region" description="Helical" evidence="2">
    <location>
        <begin position="72"/>
        <end position="93"/>
    </location>
</feature>
<feature type="compositionally biased region" description="Acidic residues" evidence="1">
    <location>
        <begin position="125"/>
        <end position="139"/>
    </location>
</feature>
<evidence type="ECO:0000256" key="1">
    <source>
        <dbReference type="SAM" id="MobiDB-lite"/>
    </source>
</evidence>
<organism evidence="3 4">
    <name type="scientific">Glutamicibacter arilaitensis</name>
    <dbReference type="NCBI Taxonomy" id="256701"/>
    <lineage>
        <taxon>Bacteria</taxon>
        <taxon>Bacillati</taxon>
        <taxon>Actinomycetota</taxon>
        <taxon>Actinomycetes</taxon>
        <taxon>Micrococcales</taxon>
        <taxon>Micrococcaceae</taxon>
        <taxon>Glutamicibacter</taxon>
    </lineage>
</organism>
<dbReference type="RefSeq" id="WP_013348941.1">
    <property type="nucleotide sequence ID" value="NZ_JABUYH010000005.1"/>
</dbReference>
<evidence type="ECO:0000313" key="4">
    <source>
        <dbReference type="Proteomes" id="UP000235739"/>
    </source>
</evidence>
<accession>A0A2N7S4I1</accession>
<protein>
    <submittedName>
        <fullName evidence="3">DUF3099 domain-containing protein</fullName>
    </submittedName>
</protein>
<dbReference type="OMA" id="AMSIRMV"/>
<keyword evidence="2" id="KW-1133">Transmembrane helix</keyword>
<dbReference type="GeneID" id="303185188"/>
<name>A0A2N7S4I1_9MICC</name>
<evidence type="ECO:0000313" key="3">
    <source>
        <dbReference type="EMBL" id="PMQ20997.1"/>
    </source>
</evidence>
<dbReference type="AlphaFoldDB" id="A0A2N7S4I1"/>
<feature type="region of interest" description="Disordered" evidence="1">
    <location>
        <begin position="95"/>
        <end position="151"/>
    </location>
</feature>